<sequence length="83" mass="9375">MFLSSLYILDGCQDLTSHHTERMVDLSENGDKFRSLQIGQLSLALSMVHPGQTLYMLYALLRNVHSVRILRRAVHATQSAKSC</sequence>
<dbReference type="AlphaFoldDB" id="W6YKA1"/>
<evidence type="ECO:0000313" key="2">
    <source>
        <dbReference type="Proteomes" id="UP000053841"/>
    </source>
</evidence>
<protein>
    <submittedName>
        <fullName evidence="1">Uncharacterized protein</fullName>
    </submittedName>
</protein>
<dbReference type="HOGENOM" id="CLU_193934_0_0_1"/>
<dbReference type="Proteomes" id="UP000053841">
    <property type="component" value="Unassembled WGS sequence"/>
</dbReference>
<organism evidence="1 2">
    <name type="scientific">Cochliobolus carbonum (strain 26-R-13)</name>
    <name type="common">Maize leaf spot fungus</name>
    <name type="synonym">Bipolaris zeicola</name>
    <dbReference type="NCBI Taxonomy" id="930089"/>
    <lineage>
        <taxon>Eukaryota</taxon>
        <taxon>Fungi</taxon>
        <taxon>Dikarya</taxon>
        <taxon>Ascomycota</taxon>
        <taxon>Pezizomycotina</taxon>
        <taxon>Dothideomycetes</taxon>
        <taxon>Pleosporomycetidae</taxon>
        <taxon>Pleosporales</taxon>
        <taxon>Pleosporineae</taxon>
        <taxon>Pleosporaceae</taxon>
        <taxon>Bipolaris</taxon>
    </lineage>
</organism>
<evidence type="ECO:0000313" key="1">
    <source>
        <dbReference type="EMBL" id="EUC38138.1"/>
    </source>
</evidence>
<dbReference type="EMBL" id="KI964545">
    <property type="protein sequence ID" value="EUC38138.1"/>
    <property type="molecule type" value="Genomic_DNA"/>
</dbReference>
<accession>W6YKA1</accession>
<gene>
    <name evidence="1" type="ORF">COCCADRAFT_83778</name>
</gene>
<dbReference type="OrthoDB" id="10358253at2759"/>
<reference evidence="1 2" key="1">
    <citation type="journal article" date="2013" name="PLoS Genet.">
        <title>Comparative genome structure, secondary metabolite, and effector coding capacity across Cochliobolus pathogens.</title>
        <authorList>
            <person name="Condon B.J."/>
            <person name="Leng Y."/>
            <person name="Wu D."/>
            <person name="Bushley K.E."/>
            <person name="Ohm R.A."/>
            <person name="Otillar R."/>
            <person name="Martin J."/>
            <person name="Schackwitz W."/>
            <person name="Grimwood J."/>
            <person name="MohdZainudin N."/>
            <person name="Xue C."/>
            <person name="Wang R."/>
            <person name="Manning V.A."/>
            <person name="Dhillon B."/>
            <person name="Tu Z.J."/>
            <person name="Steffenson B.J."/>
            <person name="Salamov A."/>
            <person name="Sun H."/>
            <person name="Lowry S."/>
            <person name="LaButti K."/>
            <person name="Han J."/>
            <person name="Copeland A."/>
            <person name="Lindquist E."/>
            <person name="Barry K."/>
            <person name="Schmutz J."/>
            <person name="Baker S.E."/>
            <person name="Ciuffetti L.M."/>
            <person name="Grigoriev I.V."/>
            <person name="Zhong S."/>
            <person name="Turgeon B.G."/>
        </authorList>
    </citation>
    <scope>NUCLEOTIDE SEQUENCE [LARGE SCALE GENOMIC DNA]</scope>
    <source>
        <strain evidence="1 2">26-R-13</strain>
    </source>
</reference>
<dbReference type="GeneID" id="19151637"/>
<dbReference type="KEGG" id="bze:COCCADRAFT_83778"/>
<keyword evidence="2" id="KW-1185">Reference proteome</keyword>
<proteinExistence type="predicted"/>
<name>W6YKA1_COCC2</name>
<dbReference type="RefSeq" id="XP_007707663.1">
    <property type="nucleotide sequence ID" value="XM_007709473.1"/>
</dbReference>